<dbReference type="PANTHER" id="PTHR43537:SF5">
    <property type="entry name" value="UXU OPERON TRANSCRIPTIONAL REGULATOR"/>
    <property type="match status" value="1"/>
</dbReference>
<feature type="domain" description="HTH gntR-type" evidence="4">
    <location>
        <begin position="217"/>
        <end position="285"/>
    </location>
</feature>
<evidence type="ECO:0000256" key="1">
    <source>
        <dbReference type="ARBA" id="ARBA00023015"/>
    </source>
</evidence>
<evidence type="ECO:0000256" key="2">
    <source>
        <dbReference type="ARBA" id="ARBA00023125"/>
    </source>
</evidence>
<evidence type="ECO:0000259" key="4">
    <source>
        <dbReference type="PROSITE" id="PS50949"/>
    </source>
</evidence>
<name>C0D8F6_9FIRM</name>
<dbReference type="InterPro" id="IPR036390">
    <property type="entry name" value="WH_DNA-bd_sf"/>
</dbReference>
<gene>
    <name evidence="5" type="ORF">CLOSTASPAR_05554</name>
</gene>
<dbReference type="AlphaFoldDB" id="C0D8F6"/>
<dbReference type="GO" id="GO:0003677">
    <property type="term" value="F:DNA binding"/>
    <property type="evidence" value="ECO:0007669"/>
    <property type="project" value="UniProtKB-KW"/>
</dbReference>
<accession>C0D8F6</accession>
<dbReference type="EMBL" id="ACCJ01000452">
    <property type="protein sequence ID" value="EEG52371.1"/>
    <property type="molecule type" value="Genomic_DNA"/>
</dbReference>
<evidence type="ECO:0000313" key="6">
    <source>
        <dbReference type="Proteomes" id="UP000004756"/>
    </source>
</evidence>
<proteinExistence type="predicted"/>
<comment type="caution">
    <text evidence="5">The sequence shown here is derived from an EMBL/GenBank/DDBJ whole genome shotgun (WGS) entry which is preliminary data.</text>
</comment>
<dbReference type="GO" id="GO:0003700">
    <property type="term" value="F:DNA-binding transcription factor activity"/>
    <property type="evidence" value="ECO:0007669"/>
    <property type="project" value="InterPro"/>
</dbReference>
<dbReference type="CDD" id="cd07377">
    <property type="entry name" value="WHTH_GntR"/>
    <property type="match status" value="1"/>
</dbReference>
<dbReference type="Gene3D" id="1.10.10.10">
    <property type="entry name" value="Winged helix-like DNA-binding domain superfamily/Winged helix DNA-binding domain"/>
    <property type="match status" value="1"/>
</dbReference>
<keyword evidence="3" id="KW-0804">Transcription</keyword>
<dbReference type="SUPFAM" id="SSF46785">
    <property type="entry name" value="Winged helix' DNA-binding domain"/>
    <property type="match status" value="1"/>
</dbReference>
<evidence type="ECO:0000313" key="5">
    <source>
        <dbReference type="EMBL" id="EEG52371.1"/>
    </source>
</evidence>
<organism evidence="5 6">
    <name type="scientific">[Clostridium] asparagiforme DSM 15981</name>
    <dbReference type="NCBI Taxonomy" id="518636"/>
    <lineage>
        <taxon>Bacteria</taxon>
        <taxon>Bacillati</taxon>
        <taxon>Bacillota</taxon>
        <taxon>Clostridia</taxon>
        <taxon>Lachnospirales</taxon>
        <taxon>Lachnospiraceae</taxon>
        <taxon>Enterocloster</taxon>
    </lineage>
</organism>
<protein>
    <submittedName>
        <fullName evidence="5">Transcriptional regulator, GntR family</fullName>
    </submittedName>
</protein>
<keyword evidence="6" id="KW-1185">Reference proteome</keyword>
<sequence>MGIRTARDVLRRLSQEDLIRTEERRPSVVIYRRPEEEGNQVEISAVLARRVEIGEIYETMGHIMPELFAFSVQVCGREAALEYLKGMKKDGGSALEVRWKTASTALHRLLDASCNLLFRDVFSSLKICARVPFFLECSEAASLSRAYRDYGNPVWIAEAVETGNPEEIRRRFRTMYRALADGVEEYLASLAAMADGTGCGTPEEKRCFSWNAKLGRDHYYLQIARSLIDRIGTGFYRDGSFLPSEAALAAEYGVSVSTIRKALAMLNRLGFCRTYNVKGTQVTLFNDEATFYALKNRVHKRETLLYLSGLQFMTLAAGPAAKLAFSGISGTELLRLKEKMEQPLSIPLDVLIRCVIRYLPLEPYRVILQEVSDILHWGYYYSFYEGGARSANELNNRALNAFALLEEGRRDAFAGELSGCFGHALEMVRDAMVEFGLLEAANLVTPKPQ</sequence>
<dbReference type="InterPro" id="IPR036388">
    <property type="entry name" value="WH-like_DNA-bd_sf"/>
</dbReference>
<reference evidence="5 6" key="1">
    <citation type="submission" date="2009-02" db="EMBL/GenBank/DDBJ databases">
        <title>Draft genome sequence of Clostridium asparagiforme (DSM 15981).</title>
        <authorList>
            <person name="Sudarsanam P."/>
            <person name="Ley R."/>
            <person name="Guruge J."/>
            <person name="Turnbaugh P.J."/>
            <person name="Mahowald M."/>
            <person name="Liep D."/>
            <person name="Gordon J."/>
        </authorList>
    </citation>
    <scope>NUCLEOTIDE SEQUENCE [LARGE SCALE GENOMIC DNA]</scope>
    <source>
        <strain evidence="5 6">DSM 15981</strain>
    </source>
</reference>
<dbReference type="Pfam" id="PF00392">
    <property type="entry name" value="GntR"/>
    <property type="match status" value="1"/>
</dbReference>
<dbReference type="HOGENOM" id="CLU_043516_2_0_9"/>
<dbReference type="InterPro" id="IPR000524">
    <property type="entry name" value="Tscrpt_reg_HTH_GntR"/>
</dbReference>
<dbReference type="SMART" id="SM00345">
    <property type="entry name" value="HTH_GNTR"/>
    <property type="match status" value="1"/>
</dbReference>
<evidence type="ECO:0000256" key="3">
    <source>
        <dbReference type="ARBA" id="ARBA00023163"/>
    </source>
</evidence>
<keyword evidence="1" id="KW-0805">Transcription regulation</keyword>
<dbReference type="PROSITE" id="PS50949">
    <property type="entry name" value="HTH_GNTR"/>
    <property type="match status" value="1"/>
</dbReference>
<dbReference type="Proteomes" id="UP000004756">
    <property type="component" value="Unassembled WGS sequence"/>
</dbReference>
<dbReference type="PANTHER" id="PTHR43537">
    <property type="entry name" value="TRANSCRIPTIONAL REGULATOR, GNTR FAMILY"/>
    <property type="match status" value="1"/>
</dbReference>
<keyword evidence="2" id="KW-0238">DNA-binding</keyword>